<name>A0A7N0RIQ2_KALFE</name>
<keyword evidence="2 4" id="KW-0342">GTP-binding</keyword>
<dbReference type="InterPro" id="IPR011025">
    <property type="entry name" value="GproteinA_insert"/>
</dbReference>
<protein>
    <submittedName>
        <fullName evidence="6">Uncharacterized protein</fullName>
    </submittedName>
</protein>
<evidence type="ECO:0000256" key="1">
    <source>
        <dbReference type="ARBA" id="ARBA00022741"/>
    </source>
</evidence>
<dbReference type="PANTHER" id="PTHR10218:SF222">
    <property type="entry name" value="EXTRA-LARGE GUANINE NUCLEOTIDE-BINDING PROTEIN 1"/>
    <property type="match status" value="1"/>
</dbReference>
<dbReference type="Proteomes" id="UP000594263">
    <property type="component" value="Unplaced"/>
</dbReference>
<dbReference type="SMART" id="SM00275">
    <property type="entry name" value="G_alpha"/>
    <property type="match status" value="1"/>
</dbReference>
<feature type="binding site" evidence="5">
    <location>
        <position position="61"/>
    </location>
    <ligand>
        <name>Mg(2+)</name>
        <dbReference type="ChEBI" id="CHEBI:18420"/>
    </ligand>
</feature>
<evidence type="ECO:0000256" key="2">
    <source>
        <dbReference type="ARBA" id="ARBA00023134"/>
    </source>
</evidence>
<dbReference type="OMA" id="GNIWCKE"/>
<dbReference type="Pfam" id="PF00503">
    <property type="entry name" value="G-alpha"/>
    <property type="match status" value="1"/>
</dbReference>
<evidence type="ECO:0000313" key="7">
    <source>
        <dbReference type="Proteomes" id="UP000594263"/>
    </source>
</evidence>
<dbReference type="GO" id="GO:0005737">
    <property type="term" value="C:cytoplasm"/>
    <property type="evidence" value="ECO:0007669"/>
    <property type="project" value="TreeGrafter"/>
</dbReference>
<dbReference type="PROSITE" id="PS51882">
    <property type="entry name" value="G_ALPHA"/>
    <property type="match status" value="1"/>
</dbReference>
<keyword evidence="5" id="KW-0460">Magnesium</keyword>
<evidence type="ECO:0000256" key="5">
    <source>
        <dbReference type="PIRSR" id="PIRSR601019-2"/>
    </source>
</evidence>
<dbReference type="EnsemblPlants" id="Kaladp0011s0863.1.v1.1">
    <property type="protein sequence ID" value="Kaladp0011s0863.1.v1.1"/>
    <property type="gene ID" value="Kaladp0011s0863.v1.1"/>
</dbReference>
<dbReference type="GO" id="GO:0005525">
    <property type="term" value="F:GTP binding"/>
    <property type="evidence" value="ECO:0007669"/>
    <property type="project" value="UniProtKB-KW"/>
</dbReference>
<dbReference type="GO" id="GO:0001664">
    <property type="term" value="F:G protein-coupled receptor binding"/>
    <property type="evidence" value="ECO:0007669"/>
    <property type="project" value="TreeGrafter"/>
</dbReference>
<dbReference type="Gramene" id="Kaladp0011s0863.1.v1.1">
    <property type="protein sequence ID" value="Kaladp0011s0863.1.v1.1"/>
    <property type="gene ID" value="Kaladp0011s0863.v1.1"/>
</dbReference>
<keyword evidence="7" id="KW-1185">Reference proteome</keyword>
<proteinExistence type="predicted"/>
<feature type="binding site" evidence="5">
    <location>
        <position position="212"/>
    </location>
    <ligand>
        <name>Mg(2+)</name>
        <dbReference type="ChEBI" id="CHEBI:18420"/>
    </ligand>
</feature>
<dbReference type="GO" id="GO:0003924">
    <property type="term" value="F:GTPase activity"/>
    <property type="evidence" value="ECO:0007669"/>
    <property type="project" value="InterPro"/>
</dbReference>
<keyword evidence="5" id="KW-0479">Metal-binding</keyword>
<dbReference type="GO" id="GO:0005834">
    <property type="term" value="C:heterotrimeric G-protein complex"/>
    <property type="evidence" value="ECO:0007669"/>
    <property type="project" value="TreeGrafter"/>
</dbReference>
<evidence type="ECO:0000256" key="4">
    <source>
        <dbReference type="PIRSR" id="PIRSR601019-1"/>
    </source>
</evidence>
<evidence type="ECO:0000256" key="3">
    <source>
        <dbReference type="ARBA" id="ARBA00023224"/>
    </source>
</evidence>
<dbReference type="GO" id="GO:0007188">
    <property type="term" value="P:adenylate cyclase-modulating G protein-coupled receptor signaling pathway"/>
    <property type="evidence" value="ECO:0007669"/>
    <property type="project" value="TreeGrafter"/>
</dbReference>
<dbReference type="PANTHER" id="PTHR10218">
    <property type="entry name" value="GTP-BINDING PROTEIN ALPHA SUBUNIT"/>
    <property type="match status" value="1"/>
</dbReference>
<dbReference type="InterPro" id="IPR001019">
    <property type="entry name" value="Gprotein_alpha_su"/>
</dbReference>
<organism evidence="6 7">
    <name type="scientific">Kalanchoe fedtschenkoi</name>
    <name type="common">Lavender scallops</name>
    <name type="synonym">South American air plant</name>
    <dbReference type="NCBI Taxonomy" id="63787"/>
    <lineage>
        <taxon>Eukaryota</taxon>
        <taxon>Viridiplantae</taxon>
        <taxon>Streptophyta</taxon>
        <taxon>Embryophyta</taxon>
        <taxon>Tracheophyta</taxon>
        <taxon>Spermatophyta</taxon>
        <taxon>Magnoliopsida</taxon>
        <taxon>eudicotyledons</taxon>
        <taxon>Gunneridae</taxon>
        <taxon>Pentapetalae</taxon>
        <taxon>Saxifragales</taxon>
        <taxon>Crassulaceae</taxon>
        <taxon>Kalanchoe</taxon>
    </lineage>
</organism>
<dbReference type="AlphaFoldDB" id="A0A7N0RIQ2"/>
<evidence type="ECO:0000313" key="6">
    <source>
        <dbReference type="EnsemblPlants" id="Kaladp0011s0863.1.v1.1"/>
    </source>
</evidence>
<dbReference type="InterPro" id="IPR027417">
    <property type="entry name" value="P-loop_NTPase"/>
</dbReference>
<keyword evidence="1 4" id="KW-0547">Nucleotide-binding</keyword>
<dbReference type="SUPFAM" id="SSF47895">
    <property type="entry name" value="Transducin (alpha subunit), insertion domain"/>
    <property type="match status" value="1"/>
</dbReference>
<sequence length="370" mass="41926">MCALLEESQKNPKGYIWGKAGTKLVCALLSLPAPSKSSFSTDQQRIIQKLFLVGCNGSRTSTIFKQVKILFKSVPFFSDECDSIKAKNKATCLDILGYFFMVRERDGAGSLVENDDKTIYSSVPRLKAFFDWLLKTIVSGSMDAIFPAASREYAPLVEELWNDPTVQATFHRRSELKALPVNAKYFLEMVGDVLRTDYEPSEDDILYAEGVTFSNGLGKSEVAGDVRVVVFCVSLADYGQYSVDGNNILTNKIIQIRSLFESIVTHPTFEHTDFLLDTPLTRCEWFIDFQPIISKNQSNNSRSNKNESTHAELGFYYIAVKFKRLFTSLMFVKDALKIAREVMKWDEEKHSFGFQLSEQSISQYAMKHPL</sequence>
<dbReference type="Gene3D" id="1.10.400.10">
    <property type="entry name" value="GI Alpha 1, domain 2-like"/>
    <property type="match status" value="1"/>
</dbReference>
<dbReference type="Gene3D" id="3.40.50.300">
    <property type="entry name" value="P-loop containing nucleotide triphosphate hydrolases"/>
    <property type="match status" value="1"/>
</dbReference>
<feature type="binding site" evidence="4">
    <location>
        <begin position="206"/>
        <end position="212"/>
    </location>
    <ligand>
        <name>GTP</name>
        <dbReference type="ChEBI" id="CHEBI:37565"/>
    </ligand>
</feature>
<dbReference type="GO" id="GO:0031683">
    <property type="term" value="F:G-protein beta/gamma-subunit complex binding"/>
    <property type="evidence" value="ECO:0007669"/>
    <property type="project" value="InterPro"/>
</dbReference>
<reference evidence="6" key="1">
    <citation type="submission" date="2021-01" db="UniProtKB">
        <authorList>
            <consortium name="EnsemblPlants"/>
        </authorList>
    </citation>
    <scope>IDENTIFICATION</scope>
</reference>
<keyword evidence="3" id="KW-0807">Transducer</keyword>
<dbReference type="GO" id="GO:0046872">
    <property type="term" value="F:metal ion binding"/>
    <property type="evidence" value="ECO:0007669"/>
    <property type="project" value="UniProtKB-KW"/>
</dbReference>
<accession>A0A7N0RIQ2</accession>